<keyword evidence="2" id="KW-0378">Hydrolase</keyword>
<dbReference type="Pfam" id="PF00078">
    <property type="entry name" value="RVT_1"/>
    <property type="match status" value="1"/>
</dbReference>
<reference evidence="2" key="1">
    <citation type="submission" date="2016-05" db="EMBL/GenBank/DDBJ databases">
        <authorList>
            <person name="Lavstsen T."/>
            <person name="Jespersen J.S."/>
        </authorList>
    </citation>
    <scope>NUCLEOTIDE SEQUENCE</scope>
    <source>
        <tissue evidence="2">Brain</tissue>
    </source>
</reference>
<organism evidence="2">
    <name type="scientific">Nothobranchius furzeri</name>
    <name type="common">Turquoise killifish</name>
    <dbReference type="NCBI Taxonomy" id="105023"/>
    <lineage>
        <taxon>Eukaryota</taxon>
        <taxon>Metazoa</taxon>
        <taxon>Chordata</taxon>
        <taxon>Craniata</taxon>
        <taxon>Vertebrata</taxon>
        <taxon>Euteleostomi</taxon>
        <taxon>Actinopterygii</taxon>
        <taxon>Neopterygii</taxon>
        <taxon>Teleostei</taxon>
        <taxon>Neoteleostei</taxon>
        <taxon>Acanthomorphata</taxon>
        <taxon>Ovalentaria</taxon>
        <taxon>Atherinomorphae</taxon>
        <taxon>Cyprinodontiformes</taxon>
        <taxon>Nothobranchiidae</taxon>
        <taxon>Nothobranchius</taxon>
    </lineage>
</organism>
<dbReference type="GO" id="GO:0004519">
    <property type="term" value="F:endonuclease activity"/>
    <property type="evidence" value="ECO:0007669"/>
    <property type="project" value="UniProtKB-KW"/>
</dbReference>
<dbReference type="AlphaFoldDB" id="A0A1A8B2B9"/>
<feature type="domain" description="Reverse transcriptase" evidence="1">
    <location>
        <begin position="1"/>
        <end position="196"/>
    </location>
</feature>
<dbReference type="SUPFAM" id="SSF56672">
    <property type="entry name" value="DNA/RNA polymerases"/>
    <property type="match status" value="1"/>
</dbReference>
<reference evidence="2" key="2">
    <citation type="submission" date="2016-06" db="EMBL/GenBank/DDBJ databases">
        <title>The genome of a short-lived fish provides insights into sex chromosome evolution and the genetic control of aging.</title>
        <authorList>
            <person name="Reichwald K."/>
            <person name="Felder M."/>
            <person name="Petzold A."/>
            <person name="Koch P."/>
            <person name="Groth M."/>
            <person name="Platzer M."/>
        </authorList>
    </citation>
    <scope>NUCLEOTIDE SEQUENCE</scope>
    <source>
        <tissue evidence="2">Brain</tissue>
    </source>
</reference>
<proteinExistence type="predicted"/>
<keyword evidence="2" id="KW-0255">Endonuclease</keyword>
<dbReference type="InterPro" id="IPR000477">
    <property type="entry name" value="RT_dom"/>
</dbReference>
<sequence length="196" mass="22140">MEDVTVSGRITRHRSDARVTANAEKQTGETLEEPNTLQNQVKYSCRCQYGFREKKTTALTIMEATDEIINTLDKGKYAIGVFIDFRKAFDTINHPVLINKLQQYGIRGMALDWITNYLSKRQQFVKMVDVTSESMGIACGVPQGSVLGPALFNIYINDIFQVCKTLKMILIADDTNLFYAGNDLNEIINIINKELS</sequence>
<keyword evidence="2" id="KW-0347">Helicase</keyword>
<name>A0A1A8B2B9_NOTFU</name>
<dbReference type="PANTHER" id="PTHR33332">
    <property type="entry name" value="REVERSE TRANSCRIPTASE DOMAIN-CONTAINING PROTEIN"/>
    <property type="match status" value="1"/>
</dbReference>
<protein>
    <submittedName>
        <fullName evidence="2">Helentron 4 helitron-like transposon replicase/helicase/endonuclease</fullName>
    </submittedName>
</protein>
<keyword evidence="2" id="KW-0547">Nucleotide-binding</keyword>
<dbReference type="GO" id="GO:0004386">
    <property type="term" value="F:helicase activity"/>
    <property type="evidence" value="ECO:0007669"/>
    <property type="project" value="UniProtKB-KW"/>
</dbReference>
<keyword evidence="2" id="KW-0067">ATP-binding</keyword>
<dbReference type="InterPro" id="IPR043502">
    <property type="entry name" value="DNA/RNA_pol_sf"/>
</dbReference>
<evidence type="ECO:0000259" key="1">
    <source>
        <dbReference type="PROSITE" id="PS50878"/>
    </source>
</evidence>
<evidence type="ECO:0000313" key="2">
    <source>
        <dbReference type="EMBL" id="SBP61419.1"/>
    </source>
</evidence>
<accession>A0A1A8B2B9</accession>
<dbReference type="PROSITE" id="PS50878">
    <property type="entry name" value="RT_POL"/>
    <property type="match status" value="1"/>
</dbReference>
<gene>
    <name evidence="2" type="primary">HEL_DR4</name>
</gene>
<dbReference type="EMBL" id="HADY01022934">
    <property type="protein sequence ID" value="SBP61419.1"/>
    <property type="molecule type" value="Transcribed_RNA"/>
</dbReference>
<keyword evidence="2" id="KW-0540">Nuclease</keyword>